<sequence>MKTFLDLRQKKRILFIFAFVCILFIALVLKLVYIQGFKAVEYGNKQSAMLMQRLPITASRGDIYDRNMALLAKDATCSSIYVSPASVDKDKKKEVSEYLAKMLSLKYEDVYKKVSNASSNNELIKRKVDNSIGLKIKNKGYNGVSVTEDKKRYYSNGKFASHLLGFTGVDHQGLYGLEASYNDVLAGKDGVVLYQTDGSGRKIASGSEVRQEATNGSNLVLSIDSVIQMYAENALETGIKKTGSKRVTAIAVDPSTGEILAMAANPSYNLNDPWKLDNSFKKKFSSEFYTTTKSGKKKKMTDSQKLALMWDNPNISLNYEPGSTFKPVTVSSALEEGSIDKSSRFYCKGYKVVAGTKIRCSVYPNGHGSQSLGETLANSCNPAMMEIGMRMGPDTFYDYIYNFGFGSKTGIALGGEEGGIVPPNQDVNVVDFVTKAFGQGISTTPIQMTMALSSVVNGGYLLKPQLVKYVTEGEDNAVTTTYEKEVVRQIISKDTSSTMRKYLRGVITKSEVLKKYDTKSLKMGGKTGTAQKIVDGKYSHSKYVCSFFGFAPYNDPKIAVIVLCDEPTNGRYGSTTAAPIAAEILKNSVNYLKTKSEDNSKDIKTLSTKVVVPDVRGESLTDAKSLLDTLKIKYKVNYKNKKVSDNNAVVVSQTNVQETYSKTITLTVDDSSLENVTMPDLTGMSVQSANEALTKIGLTMEIKGGGIAQAQSVKAGASVKKGTKVTVTFKYVK</sequence>
<dbReference type="Pfam" id="PF03717">
    <property type="entry name" value="PBP_dimer"/>
    <property type="match status" value="1"/>
</dbReference>
<dbReference type="InterPro" id="IPR001460">
    <property type="entry name" value="PCN-bd_Tpept"/>
</dbReference>
<name>A0A3E3DZH6_9FIRM</name>
<dbReference type="PANTHER" id="PTHR30627:SF1">
    <property type="entry name" value="PEPTIDOGLYCAN D,D-TRANSPEPTIDASE FTSI"/>
    <property type="match status" value="1"/>
</dbReference>
<dbReference type="InterPro" id="IPR050515">
    <property type="entry name" value="Beta-lactam/transpept"/>
</dbReference>
<keyword evidence="4" id="KW-1133">Transmembrane helix</keyword>
<dbReference type="InterPro" id="IPR012338">
    <property type="entry name" value="Beta-lactam/transpept-like"/>
</dbReference>
<dbReference type="EMBL" id="QUSM01000003">
    <property type="protein sequence ID" value="RGD74098.1"/>
    <property type="molecule type" value="Genomic_DNA"/>
</dbReference>
<proteinExistence type="inferred from homology"/>
<keyword evidence="3 4" id="KW-0472">Membrane</keyword>
<dbReference type="Pfam" id="PF00905">
    <property type="entry name" value="Transpeptidase"/>
    <property type="match status" value="1"/>
</dbReference>
<dbReference type="SUPFAM" id="SSF56601">
    <property type="entry name" value="beta-lactamase/transpeptidase-like"/>
    <property type="match status" value="1"/>
</dbReference>
<evidence type="ECO:0000256" key="4">
    <source>
        <dbReference type="SAM" id="Phobius"/>
    </source>
</evidence>
<evidence type="ECO:0000256" key="3">
    <source>
        <dbReference type="ARBA" id="ARBA00023136"/>
    </source>
</evidence>
<dbReference type="PANTHER" id="PTHR30627">
    <property type="entry name" value="PEPTIDOGLYCAN D,D-TRANSPEPTIDASE"/>
    <property type="match status" value="1"/>
</dbReference>
<feature type="domain" description="PASTA" evidence="5">
    <location>
        <begin position="606"/>
        <end position="670"/>
    </location>
</feature>
<keyword evidence="4" id="KW-0812">Transmembrane</keyword>
<comment type="subcellular location">
    <subcellularLocation>
        <location evidence="1">Membrane</location>
    </subcellularLocation>
</comment>
<organism evidence="6 7">
    <name type="scientific">Anaerofustis stercorihominis</name>
    <dbReference type="NCBI Taxonomy" id="214853"/>
    <lineage>
        <taxon>Bacteria</taxon>
        <taxon>Bacillati</taxon>
        <taxon>Bacillota</taxon>
        <taxon>Clostridia</taxon>
        <taxon>Eubacteriales</taxon>
        <taxon>Eubacteriaceae</taxon>
        <taxon>Anaerofustis</taxon>
    </lineage>
</organism>
<feature type="transmembrane region" description="Helical" evidence="4">
    <location>
        <begin position="12"/>
        <end position="33"/>
    </location>
</feature>
<dbReference type="PROSITE" id="PS51178">
    <property type="entry name" value="PASTA"/>
    <property type="match status" value="2"/>
</dbReference>
<dbReference type="SUPFAM" id="SSF56519">
    <property type="entry name" value="Penicillin binding protein dimerisation domain"/>
    <property type="match status" value="1"/>
</dbReference>
<dbReference type="RefSeq" id="WP_007049473.1">
    <property type="nucleotide sequence ID" value="NZ_CABKNJ010000005.1"/>
</dbReference>
<dbReference type="GO" id="GO:0005886">
    <property type="term" value="C:plasma membrane"/>
    <property type="evidence" value="ECO:0007669"/>
    <property type="project" value="TreeGrafter"/>
</dbReference>
<dbReference type="SMART" id="SM00740">
    <property type="entry name" value="PASTA"/>
    <property type="match status" value="2"/>
</dbReference>
<dbReference type="SUPFAM" id="SSF54184">
    <property type="entry name" value="Penicillin-binding protein 2x (pbp-2x), c-terminal domain"/>
    <property type="match status" value="1"/>
</dbReference>
<dbReference type="GO" id="GO:0008658">
    <property type="term" value="F:penicillin binding"/>
    <property type="evidence" value="ECO:0007669"/>
    <property type="project" value="InterPro"/>
</dbReference>
<dbReference type="Gene3D" id="3.40.710.10">
    <property type="entry name" value="DD-peptidase/beta-lactamase superfamily"/>
    <property type="match status" value="1"/>
</dbReference>
<dbReference type="Gene3D" id="3.30.10.20">
    <property type="match status" value="1"/>
</dbReference>
<dbReference type="InterPro" id="IPR036138">
    <property type="entry name" value="PBP_dimer_sf"/>
</dbReference>
<evidence type="ECO:0000313" key="6">
    <source>
        <dbReference type="EMBL" id="RGD74098.1"/>
    </source>
</evidence>
<dbReference type="Gene3D" id="3.90.1310.10">
    <property type="entry name" value="Penicillin-binding protein 2a (Domain 2)"/>
    <property type="match status" value="1"/>
</dbReference>
<feature type="domain" description="PASTA" evidence="5">
    <location>
        <begin position="672"/>
        <end position="731"/>
    </location>
</feature>
<evidence type="ECO:0000256" key="2">
    <source>
        <dbReference type="ARBA" id="ARBA00007171"/>
    </source>
</evidence>
<dbReference type="GO" id="GO:0071555">
    <property type="term" value="P:cell wall organization"/>
    <property type="evidence" value="ECO:0007669"/>
    <property type="project" value="TreeGrafter"/>
</dbReference>
<gene>
    <name evidence="6" type="ORF">DW687_04845</name>
</gene>
<comment type="caution">
    <text evidence="6">The sequence shown here is derived from an EMBL/GenBank/DDBJ whole genome shotgun (WGS) entry which is preliminary data.</text>
</comment>
<protein>
    <submittedName>
        <fullName evidence="6">PASTA domain-containing protein</fullName>
    </submittedName>
</protein>
<dbReference type="InterPro" id="IPR005543">
    <property type="entry name" value="PASTA_dom"/>
</dbReference>
<dbReference type="CDD" id="cd06575">
    <property type="entry name" value="PASTA_Pbp2x-like_2"/>
    <property type="match status" value="1"/>
</dbReference>
<reference evidence="6 7" key="1">
    <citation type="submission" date="2018-08" db="EMBL/GenBank/DDBJ databases">
        <title>A genome reference for cultivated species of the human gut microbiota.</title>
        <authorList>
            <person name="Zou Y."/>
            <person name="Xue W."/>
            <person name="Luo G."/>
        </authorList>
    </citation>
    <scope>NUCLEOTIDE SEQUENCE [LARGE SCALE GENOMIC DNA]</scope>
    <source>
        <strain evidence="6 7">AM25-6</strain>
    </source>
</reference>
<evidence type="ECO:0000259" key="5">
    <source>
        <dbReference type="PROSITE" id="PS51178"/>
    </source>
</evidence>
<comment type="similarity">
    <text evidence="2">Belongs to the transpeptidase family.</text>
</comment>
<accession>A0A3E3DZH6</accession>
<dbReference type="Pfam" id="PF03793">
    <property type="entry name" value="PASTA"/>
    <property type="match status" value="1"/>
</dbReference>
<dbReference type="InterPro" id="IPR005311">
    <property type="entry name" value="PBP_dimer"/>
</dbReference>
<dbReference type="AlphaFoldDB" id="A0A3E3DZH6"/>
<dbReference type="GeneID" id="97999877"/>
<evidence type="ECO:0000256" key="1">
    <source>
        <dbReference type="ARBA" id="ARBA00004370"/>
    </source>
</evidence>
<dbReference type="Proteomes" id="UP000261212">
    <property type="component" value="Unassembled WGS sequence"/>
</dbReference>
<evidence type="ECO:0000313" key="7">
    <source>
        <dbReference type="Proteomes" id="UP000261212"/>
    </source>
</evidence>